<evidence type="ECO:0000256" key="5">
    <source>
        <dbReference type="ARBA" id="ARBA00023002"/>
    </source>
</evidence>
<dbReference type="PANTHER" id="PTHR42784">
    <property type="entry name" value="PYRANOSE 2-OXIDASE"/>
    <property type="match status" value="1"/>
</dbReference>
<dbReference type="Pfam" id="PF00732">
    <property type="entry name" value="GMC_oxred_N"/>
    <property type="match status" value="1"/>
</dbReference>
<comment type="cofactor">
    <cofactor evidence="1">
        <name>FAD</name>
        <dbReference type="ChEBI" id="CHEBI:57692"/>
    </cofactor>
</comment>
<dbReference type="AlphaFoldDB" id="A0A380T9U0"/>
<evidence type="ECO:0000313" key="8">
    <source>
        <dbReference type="EMBL" id="SUS04354.1"/>
    </source>
</evidence>
<organism evidence="8">
    <name type="scientific">metagenome</name>
    <dbReference type="NCBI Taxonomy" id="256318"/>
    <lineage>
        <taxon>unclassified sequences</taxon>
        <taxon>metagenomes</taxon>
    </lineage>
</organism>
<dbReference type="SUPFAM" id="SSF51905">
    <property type="entry name" value="FAD/NAD(P)-binding domain"/>
    <property type="match status" value="1"/>
</dbReference>
<dbReference type="GO" id="GO:0050660">
    <property type="term" value="F:flavin adenine dinucleotide binding"/>
    <property type="evidence" value="ECO:0007669"/>
    <property type="project" value="InterPro"/>
</dbReference>
<keyword evidence="3" id="KW-0285">Flavoprotein</keyword>
<evidence type="ECO:0000256" key="3">
    <source>
        <dbReference type="ARBA" id="ARBA00022630"/>
    </source>
</evidence>
<protein>
    <submittedName>
        <fullName evidence="8">Choline dehydrogenase</fullName>
    </submittedName>
</protein>
<keyword evidence="5" id="KW-0560">Oxidoreductase</keyword>
<feature type="domain" description="Glucose-methanol-choline oxidoreductase N-terminal" evidence="6">
    <location>
        <begin position="189"/>
        <end position="279"/>
    </location>
</feature>
<dbReference type="InterPro" id="IPR036188">
    <property type="entry name" value="FAD/NAD-bd_sf"/>
</dbReference>
<dbReference type="EMBL" id="UIDG01000033">
    <property type="protein sequence ID" value="SUS04354.1"/>
    <property type="molecule type" value="Genomic_DNA"/>
</dbReference>
<evidence type="ECO:0000256" key="4">
    <source>
        <dbReference type="ARBA" id="ARBA00022827"/>
    </source>
</evidence>
<dbReference type="PANTHER" id="PTHR42784:SF1">
    <property type="entry name" value="PYRANOSE 2-OXIDASE"/>
    <property type="match status" value="1"/>
</dbReference>
<proteinExistence type="inferred from homology"/>
<feature type="domain" description="Glucose-methanol-choline oxidoreductase C-terminal" evidence="7">
    <location>
        <begin position="419"/>
        <end position="474"/>
    </location>
</feature>
<sequence length="482" mass="52417">MNILTSLAPDARFDVVVIGSGFGASFFLHRFLAKAKPSVRILVLERGPYRDHQRQREEGRNAAIAAMESVRVGEGHKPWAFTLGFGGGTNCWWGQTPRMHPSDFRLLSSYGVGRDWPLSYDDLEPYYVAAERIMAVSGDPASAGLFPRSAPFPQPPHRGTSADRMMQQAQPLHHFIGATARARVATESRNACCSSATCNLCPADAKFTVLNGMQATYGDPRVSILVDAEVLALDHVGDDVTGVRFRHGGKQVSIRTELVVLGANAIFSPHILQNSGMGGGLCGRGLNEQLGATVEVLLDGLDAFDGSTMSTGVNYLLYDGGHRRTAGAAIVFTRNHWWDGLRTEFGRWRQTLPLLLVAEDLVDDRNHVGPADSKGRPQIHCPGASDYARAGIGRMIERLPDLLLPLPVEAIHFRGWRRTESHLQGTLRMGADPRTSVVDADLRHHRFRNLVVVGTAVLPTCPATNPSLTAAALALRAADRLA</sequence>
<reference evidence="8" key="1">
    <citation type="submission" date="2018-07" db="EMBL/GenBank/DDBJ databases">
        <authorList>
            <person name="Quirk P.G."/>
            <person name="Krulwich T.A."/>
        </authorList>
    </citation>
    <scope>NUCLEOTIDE SEQUENCE</scope>
</reference>
<dbReference type="GO" id="GO:0016614">
    <property type="term" value="F:oxidoreductase activity, acting on CH-OH group of donors"/>
    <property type="evidence" value="ECO:0007669"/>
    <property type="project" value="InterPro"/>
</dbReference>
<evidence type="ECO:0000259" key="6">
    <source>
        <dbReference type="Pfam" id="PF00732"/>
    </source>
</evidence>
<evidence type="ECO:0000256" key="1">
    <source>
        <dbReference type="ARBA" id="ARBA00001974"/>
    </source>
</evidence>
<dbReference type="InterPro" id="IPR007867">
    <property type="entry name" value="GMC_OxRtase_C"/>
</dbReference>
<accession>A0A380T9U0</accession>
<dbReference type="InterPro" id="IPR051473">
    <property type="entry name" value="P2Ox-like"/>
</dbReference>
<dbReference type="Gene3D" id="3.50.50.60">
    <property type="entry name" value="FAD/NAD(P)-binding domain"/>
    <property type="match status" value="2"/>
</dbReference>
<evidence type="ECO:0000259" key="7">
    <source>
        <dbReference type="Pfam" id="PF05199"/>
    </source>
</evidence>
<comment type="similarity">
    <text evidence="2">Belongs to the GMC oxidoreductase family.</text>
</comment>
<dbReference type="InterPro" id="IPR000172">
    <property type="entry name" value="GMC_OxRdtase_N"/>
</dbReference>
<evidence type="ECO:0000256" key="2">
    <source>
        <dbReference type="ARBA" id="ARBA00010790"/>
    </source>
</evidence>
<dbReference type="Pfam" id="PF05199">
    <property type="entry name" value="GMC_oxred_C"/>
    <property type="match status" value="1"/>
</dbReference>
<name>A0A380T9U0_9ZZZZ</name>
<gene>
    <name evidence="8" type="ORF">DF3PB_1280007</name>
</gene>
<keyword evidence="4" id="KW-0274">FAD</keyword>